<protein>
    <submittedName>
        <fullName evidence="7">Monooxygenase</fullName>
    </submittedName>
</protein>
<proteinExistence type="predicted"/>
<evidence type="ECO:0000256" key="3">
    <source>
        <dbReference type="ARBA" id="ARBA00022827"/>
    </source>
</evidence>
<dbReference type="InterPro" id="IPR002938">
    <property type="entry name" value="FAD-bd"/>
</dbReference>
<reference evidence="7" key="2">
    <citation type="submission" date="2020-09" db="EMBL/GenBank/DDBJ databases">
        <authorList>
            <person name="Sun Q."/>
            <person name="Ohkuma M."/>
        </authorList>
    </citation>
    <scope>NUCLEOTIDE SEQUENCE</scope>
    <source>
        <strain evidence="7">JCM 19831</strain>
    </source>
</reference>
<keyword evidence="5 7" id="KW-0503">Monooxygenase</keyword>
<dbReference type="AlphaFoldDB" id="A0A917UDE1"/>
<dbReference type="Pfam" id="PF01494">
    <property type="entry name" value="FAD_binding_3"/>
    <property type="match status" value="2"/>
</dbReference>
<evidence type="ECO:0000256" key="2">
    <source>
        <dbReference type="ARBA" id="ARBA00022630"/>
    </source>
</evidence>
<dbReference type="InterPro" id="IPR036188">
    <property type="entry name" value="FAD/NAD-bd_sf"/>
</dbReference>
<evidence type="ECO:0000256" key="4">
    <source>
        <dbReference type="ARBA" id="ARBA00023002"/>
    </source>
</evidence>
<evidence type="ECO:0000313" key="8">
    <source>
        <dbReference type="Proteomes" id="UP000642070"/>
    </source>
</evidence>
<dbReference type="EMBL" id="BMPI01000066">
    <property type="protein sequence ID" value="GGM73602.1"/>
    <property type="molecule type" value="Genomic_DNA"/>
</dbReference>
<dbReference type="Proteomes" id="UP000642070">
    <property type="component" value="Unassembled WGS sequence"/>
</dbReference>
<keyword evidence="4" id="KW-0560">Oxidoreductase</keyword>
<dbReference type="GO" id="GO:0004497">
    <property type="term" value="F:monooxygenase activity"/>
    <property type="evidence" value="ECO:0007669"/>
    <property type="project" value="UniProtKB-KW"/>
</dbReference>
<comment type="caution">
    <text evidence="7">The sequence shown here is derived from an EMBL/GenBank/DDBJ whole genome shotgun (WGS) entry which is preliminary data.</text>
</comment>
<accession>A0A917UDE1</accession>
<dbReference type="PRINTS" id="PR00420">
    <property type="entry name" value="RNGMNOXGNASE"/>
</dbReference>
<dbReference type="InterPro" id="IPR050493">
    <property type="entry name" value="FAD-dep_Monooxygenase_BioMet"/>
</dbReference>
<dbReference type="PANTHER" id="PTHR13789:SF318">
    <property type="entry name" value="GERANYLGERANYL DIPHOSPHATE REDUCTASE"/>
    <property type="match status" value="1"/>
</dbReference>
<dbReference type="PANTHER" id="PTHR13789">
    <property type="entry name" value="MONOOXYGENASE"/>
    <property type="match status" value="1"/>
</dbReference>
<name>A0A917UDE1_9ACTN</name>
<dbReference type="GO" id="GO:0071949">
    <property type="term" value="F:FAD binding"/>
    <property type="evidence" value="ECO:0007669"/>
    <property type="project" value="InterPro"/>
</dbReference>
<evidence type="ECO:0000259" key="6">
    <source>
        <dbReference type="Pfam" id="PF01494"/>
    </source>
</evidence>
<sequence>MDIAVVGGGIAGLTTALALRAEGLPCTVLERSDAPSAGGFGIQLAPNAGRVLDRLGLGPALDAVSVRPVARELRRWDDGRLLARTELGEAATRRYGAPYRLLLRSELLRVLASACTAPVRHRHRCIGVEEFRGGVELRCSGGARHRAAAVIGADGLHSAIRGCIAVDDERPTGFAAVRALVPDDPGEPRIAVWLGPGGHCVTYPVGGGLRNVAGILPDDADPAIFFAGWHADVRSALAGGVHGALLDRPPLPKWHRGRLAVVGDAAHPMLPFLAQGAAQAIEDAAAVAAALRGTGGFDAFEALRRPRVDRVIAAVDAGRHGAPATLPDHDWIYGC</sequence>
<feature type="domain" description="FAD-binding" evidence="6">
    <location>
        <begin position="253"/>
        <end position="312"/>
    </location>
</feature>
<feature type="domain" description="FAD-binding" evidence="6">
    <location>
        <begin position="2"/>
        <end position="170"/>
    </location>
</feature>
<evidence type="ECO:0000313" key="7">
    <source>
        <dbReference type="EMBL" id="GGM73602.1"/>
    </source>
</evidence>
<dbReference type="SUPFAM" id="SSF51905">
    <property type="entry name" value="FAD/NAD(P)-binding domain"/>
    <property type="match status" value="1"/>
</dbReference>
<evidence type="ECO:0000256" key="1">
    <source>
        <dbReference type="ARBA" id="ARBA00001974"/>
    </source>
</evidence>
<evidence type="ECO:0000256" key="5">
    <source>
        <dbReference type="ARBA" id="ARBA00023033"/>
    </source>
</evidence>
<keyword evidence="2" id="KW-0285">Flavoprotein</keyword>
<gene>
    <name evidence="7" type="ORF">GCM10007977_088960</name>
</gene>
<dbReference type="RefSeq" id="WP_190256114.1">
    <property type="nucleotide sequence ID" value="NZ_BMPI01000066.1"/>
</dbReference>
<comment type="cofactor">
    <cofactor evidence="1">
        <name>FAD</name>
        <dbReference type="ChEBI" id="CHEBI:57692"/>
    </cofactor>
</comment>
<keyword evidence="3" id="KW-0274">FAD</keyword>
<keyword evidence="8" id="KW-1185">Reference proteome</keyword>
<organism evidence="7 8">
    <name type="scientific">Dactylosporangium sucinum</name>
    <dbReference type="NCBI Taxonomy" id="1424081"/>
    <lineage>
        <taxon>Bacteria</taxon>
        <taxon>Bacillati</taxon>
        <taxon>Actinomycetota</taxon>
        <taxon>Actinomycetes</taxon>
        <taxon>Micromonosporales</taxon>
        <taxon>Micromonosporaceae</taxon>
        <taxon>Dactylosporangium</taxon>
    </lineage>
</organism>
<dbReference type="Gene3D" id="3.50.50.60">
    <property type="entry name" value="FAD/NAD(P)-binding domain"/>
    <property type="match status" value="1"/>
</dbReference>
<reference evidence="7" key="1">
    <citation type="journal article" date="2014" name="Int. J. Syst. Evol. Microbiol.">
        <title>Complete genome sequence of Corynebacterium casei LMG S-19264T (=DSM 44701T), isolated from a smear-ripened cheese.</title>
        <authorList>
            <consortium name="US DOE Joint Genome Institute (JGI-PGF)"/>
            <person name="Walter F."/>
            <person name="Albersmeier A."/>
            <person name="Kalinowski J."/>
            <person name="Ruckert C."/>
        </authorList>
    </citation>
    <scope>NUCLEOTIDE SEQUENCE</scope>
    <source>
        <strain evidence="7">JCM 19831</strain>
    </source>
</reference>